<protein>
    <submittedName>
        <fullName evidence="8">Erythrocyte membrane protein band 4.1-like 3a</fullName>
    </submittedName>
</protein>
<reference evidence="8" key="1">
    <citation type="submission" date="2020-07" db="EMBL/GenBank/DDBJ databases">
        <title>A long reads based de novo assembly of the rainbow trout Arlee double haploid line genome.</title>
        <authorList>
            <person name="Gao G."/>
            <person name="Palti Y."/>
        </authorList>
    </citation>
    <scope>NUCLEOTIDE SEQUENCE [LARGE SCALE GENOMIC DNA]</scope>
</reference>
<evidence type="ECO:0000256" key="4">
    <source>
        <dbReference type="ARBA" id="ARBA00023203"/>
    </source>
</evidence>
<evidence type="ECO:0000313" key="9">
    <source>
        <dbReference type="Proteomes" id="UP000694395"/>
    </source>
</evidence>
<dbReference type="InterPro" id="IPR019748">
    <property type="entry name" value="FERM_central"/>
</dbReference>
<dbReference type="GO" id="GO:0005886">
    <property type="term" value="C:plasma membrane"/>
    <property type="evidence" value="ECO:0007669"/>
    <property type="project" value="TreeGrafter"/>
</dbReference>
<keyword evidence="9" id="KW-1185">Reference proteome</keyword>
<keyword evidence="5" id="KW-0206">Cytoskeleton</keyword>
<dbReference type="SUPFAM" id="SSF47031">
    <property type="entry name" value="Second domain of FERM"/>
    <property type="match status" value="1"/>
</dbReference>
<evidence type="ECO:0000256" key="3">
    <source>
        <dbReference type="ARBA" id="ARBA00022553"/>
    </source>
</evidence>
<dbReference type="InterPro" id="IPR018979">
    <property type="entry name" value="FERM_N"/>
</dbReference>
<feature type="region of interest" description="Disordered" evidence="6">
    <location>
        <begin position="420"/>
        <end position="479"/>
    </location>
</feature>
<dbReference type="InterPro" id="IPR000299">
    <property type="entry name" value="FERM_domain"/>
</dbReference>
<feature type="compositionally biased region" description="Low complexity" evidence="6">
    <location>
        <begin position="7"/>
        <end position="18"/>
    </location>
</feature>
<keyword evidence="3" id="KW-0597">Phosphoprotein</keyword>
<dbReference type="PRINTS" id="PR00661">
    <property type="entry name" value="ERMFAMILY"/>
</dbReference>
<dbReference type="SMART" id="SM00295">
    <property type="entry name" value="B41"/>
    <property type="match status" value="1"/>
</dbReference>
<feature type="region of interest" description="Disordered" evidence="6">
    <location>
        <begin position="1"/>
        <end position="87"/>
    </location>
</feature>
<dbReference type="Gene3D" id="2.30.29.30">
    <property type="entry name" value="Pleckstrin-homology domain (PH domain)/Phosphotyrosine-binding domain (PTB)"/>
    <property type="match status" value="1"/>
</dbReference>
<dbReference type="PRINTS" id="PR00935">
    <property type="entry name" value="BAND41"/>
</dbReference>
<dbReference type="InterPro" id="IPR029071">
    <property type="entry name" value="Ubiquitin-like_domsf"/>
</dbReference>
<dbReference type="Pfam" id="PF04382">
    <property type="entry name" value="SAB"/>
    <property type="match status" value="1"/>
</dbReference>
<sequence>MTTEPNSESSADQQEASAVPLLEADSFPPAAAHSTPVRKKQKGERAEGGVVPQENQLEPSQVEEDRTSHRSSTSKLSRSPGGGRSVRSYKTMQCKVNLLDGSDYTCVVEKRERGHVLFHKVCEQLNLLEKDYFGITFRDIENQKNWLDPSKEMKKQIRGVAWNFSFNVKFYPPDPAQLSEDITRYYLCLQLRDDVVSGRLPCSFATHTVLGSYTVQSELGDYDPEESGTDYVSEFRFAPNQTKELEEKVMDLHKNYKGMMPAEAEMHFLENVKKLSMYGVDLHHAKDSEGVEIMLGVCSSGLLIYRDRLRINRFAWPKVLKISYKRNNFYIKIRPGEFEQFESTIGFKLPNHRAAKRLWKVCVEHHTFFRLVSPETPPKKFLNLGSKFRYSGRTQAQTRRASSQIVRPAPCFERSTSKRYIMSRSLDGAPQSTPKRSTPKRSSPNRSSPKRSSPQKTVSPRIKPPASLNGTKPTEMGSDLYGRAKGIAVSDLITTVTPEKKVEERKAEEEVEVEVQVEVEEEDETTKATEMSQPSPTSPIRHDTKDTVGTPEELLKHATNISELKRSFLETGADTAGLTEWEKRLSSSPLRSLRLDEAPMIEPLELDEVPSKEDEREDERVMAAGGSIEEEINHSPVDTKTTVPKPTFEEMSPELTALLHSARYQTSTRGWTASPAHSQALLKTTEKVERIVLQTEVVSSQQTEEVEDQPKEQPAEDQEQPVEKQPDDRPDDMEKQAGQQPEQTSALESPEVLTFNRADVMEETEMLVPKDVPVIHTEMKTITYRSLEGDADTDPEAGVLMSAQTITSETTSTTTTTHITKTVKGGISETRIEKRIVISGDADIDHDEALAQAIKEAKEQHPDMSVTKVVVHKETEITPEEGEE</sequence>
<dbReference type="PROSITE" id="PS00661">
    <property type="entry name" value="FERM_2"/>
    <property type="match status" value="1"/>
</dbReference>
<feature type="compositionally biased region" description="Acidic residues" evidence="6">
    <location>
        <begin position="509"/>
        <end position="524"/>
    </location>
</feature>
<dbReference type="GO" id="GO:0030866">
    <property type="term" value="P:cortical actin cytoskeleton organization"/>
    <property type="evidence" value="ECO:0007669"/>
    <property type="project" value="InterPro"/>
</dbReference>
<dbReference type="InterPro" id="IPR014847">
    <property type="entry name" value="FA"/>
</dbReference>
<evidence type="ECO:0000259" key="7">
    <source>
        <dbReference type="PROSITE" id="PS50057"/>
    </source>
</evidence>
<dbReference type="Pfam" id="PF05902">
    <property type="entry name" value="4_1_CTD"/>
    <property type="match status" value="1"/>
</dbReference>
<dbReference type="InterPro" id="IPR018980">
    <property type="entry name" value="FERM_PH-like_C"/>
</dbReference>
<dbReference type="Pfam" id="PF09379">
    <property type="entry name" value="FERM_N"/>
    <property type="match status" value="1"/>
</dbReference>
<dbReference type="InterPro" id="IPR000798">
    <property type="entry name" value="Ez/rad/moesin-like"/>
</dbReference>
<dbReference type="SMART" id="SM01196">
    <property type="entry name" value="FERM_C"/>
    <property type="match status" value="1"/>
</dbReference>
<dbReference type="InterPro" id="IPR019747">
    <property type="entry name" value="FERM_CS"/>
</dbReference>
<feature type="compositionally biased region" description="Basic and acidic residues" evidence="6">
    <location>
        <begin position="499"/>
        <end position="508"/>
    </location>
</feature>
<dbReference type="AlphaFoldDB" id="A0A8C7TBW1"/>
<feature type="compositionally biased region" description="Polar residues" evidence="6">
    <location>
        <begin position="737"/>
        <end position="747"/>
    </location>
</feature>
<dbReference type="Gene3D" id="1.20.80.10">
    <property type="match status" value="1"/>
</dbReference>
<feature type="compositionally biased region" description="Low complexity" evidence="6">
    <location>
        <begin position="70"/>
        <end position="79"/>
    </location>
</feature>
<dbReference type="InterPro" id="IPR007477">
    <property type="entry name" value="SAB_dom"/>
</dbReference>
<dbReference type="CDD" id="cd13184">
    <property type="entry name" value="FERM_C_4_1_family"/>
    <property type="match status" value="1"/>
</dbReference>
<dbReference type="Ensembl" id="ENSOMYT00000089158.2">
    <property type="protein sequence ID" value="ENSOMYP00000081836.2"/>
    <property type="gene ID" value="ENSOMYG00000037689.2"/>
</dbReference>
<dbReference type="GO" id="GO:0031032">
    <property type="term" value="P:actomyosin structure organization"/>
    <property type="evidence" value="ECO:0007669"/>
    <property type="project" value="TreeGrafter"/>
</dbReference>
<dbReference type="FunFam" id="3.10.20.90:FF:000002">
    <property type="entry name" value="Erythrocyte protein band 4.1-like 3"/>
    <property type="match status" value="1"/>
</dbReference>
<reference evidence="8" key="3">
    <citation type="submission" date="2025-09" db="UniProtKB">
        <authorList>
            <consortium name="Ensembl"/>
        </authorList>
    </citation>
    <scope>IDENTIFICATION</scope>
</reference>
<dbReference type="Proteomes" id="UP000694395">
    <property type="component" value="Chromosome 15"/>
</dbReference>
<feature type="region of interest" description="Disordered" evidence="6">
    <location>
        <begin position="499"/>
        <end position="547"/>
    </location>
</feature>
<feature type="region of interest" description="Disordered" evidence="6">
    <location>
        <begin position="696"/>
        <end position="754"/>
    </location>
</feature>
<dbReference type="InterPro" id="IPR014352">
    <property type="entry name" value="FERM/acyl-CoA-bd_prot_sf"/>
</dbReference>
<comment type="subcellular location">
    <subcellularLocation>
        <location evidence="1">Cytoplasm</location>
        <location evidence="1">Cytoskeleton</location>
    </subcellularLocation>
</comment>
<feature type="compositionally biased region" description="Low complexity" evidence="6">
    <location>
        <begin position="432"/>
        <end position="457"/>
    </location>
</feature>
<accession>A0A8C7TBW1</accession>
<dbReference type="PIRSF" id="PIRSF002304">
    <property type="entry name" value="Membrane_skeletal_4_1"/>
    <property type="match status" value="1"/>
</dbReference>
<dbReference type="GO" id="GO:0005198">
    <property type="term" value="F:structural molecule activity"/>
    <property type="evidence" value="ECO:0007669"/>
    <property type="project" value="InterPro"/>
</dbReference>
<dbReference type="InterPro" id="IPR019749">
    <property type="entry name" value="Band_41_domain"/>
</dbReference>
<name>A0A8C7TBW1_ONCMY</name>
<feature type="compositionally biased region" description="Basic and acidic residues" evidence="6">
    <location>
        <begin position="721"/>
        <end position="735"/>
    </location>
</feature>
<dbReference type="SUPFAM" id="SSF50729">
    <property type="entry name" value="PH domain-like"/>
    <property type="match status" value="1"/>
</dbReference>
<dbReference type="PROSITE" id="PS00660">
    <property type="entry name" value="FERM_1"/>
    <property type="match status" value="1"/>
</dbReference>
<evidence type="ECO:0000256" key="1">
    <source>
        <dbReference type="ARBA" id="ARBA00004245"/>
    </source>
</evidence>
<dbReference type="GO" id="GO:0003779">
    <property type="term" value="F:actin binding"/>
    <property type="evidence" value="ECO:0007669"/>
    <property type="project" value="UniProtKB-KW"/>
</dbReference>
<dbReference type="Gene3D" id="3.10.20.90">
    <property type="entry name" value="Phosphatidylinositol 3-kinase Catalytic Subunit, Chain A, domain 1"/>
    <property type="match status" value="1"/>
</dbReference>
<dbReference type="InterPro" id="IPR008379">
    <property type="entry name" value="Band_4.1_C"/>
</dbReference>
<dbReference type="FunFam" id="1.20.80.10:FF:000001">
    <property type="entry name" value="Erythrocyte membrane protein band 4.1"/>
    <property type="match status" value="1"/>
</dbReference>
<evidence type="ECO:0000256" key="2">
    <source>
        <dbReference type="ARBA" id="ARBA00022490"/>
    </source>
</evidence>
<feature type="compositionally biased region" description="Low complexity" evidence="6">
    <location>
        <begin position="636"/>
        <end position="646"/>
    </location>
</feature>
<feature type="domain" description="FERM" evidence="7">
    <location>
        <begin position="92"/>
        <end position="373"/>
    </location>
</feature>
<dbReference type="PANTHER" id="PTHR23280:SF20">
    <property type="entry name" value="BAND 4.1-LIKE PROTEIN 3"/>
    <property type="match status" value="1"/>
</dbReference>
<dbReference type="FunFam" id="2.30.29.30:FF:000001">
    <property type="entry name" value="Erythrocyte membrane protein band 4.1"/>
    <property type="match status" value="1"/>
</dbReference>
<keyword evidence="2" id="KW-0963">Cytoplasm</keyword>
<dbReference type="Pfam" id="PF08736">
    <property type="entry name" value="FA"/>
    <property type="match status" value="1"/>
</dbReference>
<dbReference type="GeneTree" id="ENSGT00940000157047"/>
<dbReference type="GO" id="GO:0005856">
    <property type="term" value="C:cytoskeleton"/>
    <property type="evidence" value="ECO:0007669"/>
    <property type="project" value="UniProtKB-SubCell"/>
</dbReference>
<dbReference type="PANTHER" id="PTHR23280">
    <property type="entry name" value="4.1 G PROTEIN"/>
    <property type="match status" value="1"/>
</dbReference>
<dbReference type="SUPFAM" id="SSF54236">
    <property type="entry name" value="Ubiquitin-like"/>
    <property type="match status" value="1"/>
</dbReference>
<reference evidence="8" key="2">
    <citation type="submission" date="2025-08" db="UniProtKB">
        <authorList>
            <consortium name="Ensembl"/>
        </authorList>
    </citation>
    <scope>IDENTIFICATION</scope>
</reference>
<dbReference type="Pfam" id="PF00373">
    <property type="entry name" value="FERM_M"/>
    <property type="match status" value="1"/>
</dbReference>
<dbReference type="InterPro" id="IPR035963">
    <property type="entry name" value="FERM_2"/>
</dbReference>
<organism evidence="8 9">
    <name type="scientific">Oncorhynchus mykiss</name>
    <name type="common">Rainbow trout</name>
    <name type="synonym">Salmo gairdneri</name>
    <dbReference type="NCBI Taxonomy" id="8022"/>
    <lineage>
        <taxon>Eukaryota</taxon>
        <taxon>Metazoa</taxon>
        <taxon>Chordata</taxon>
        <taxon>Craniata</taxon>
        <taxon>Vertebrata</taxon>
        <taxon>Euteleostomi</taxon>
        <taxon>Actinopterygii</taxon>
        <taxon>Neopterygii</taxon>
        <taxon>Teleostei</taxon>
        <taxon>Protacanthopterygii</taxon>
        <taxon>Salmoniformes</taxon>
        <taxon>Salmonidae</taxon>
        <taxon>Salmoninae</taxon>
        <taxon>Oncorhynchus</taxon>
    </lineage>
</organism>
<dbReference type="CDD" id="cd14473">
    <property type="entry name" value="FERM_B-lobe"/>
    <property type="match status" value="1"/>
</dbReference>
<feature type="region of interest" description="Disordered" evidence="6">
    <location>
        <begin position="625"/>
        <end position="647"/>
    </location>
</feature>
<proteinExistence type="predicted"/>
<dbReference type="Pfam" id="PF09380">
    <property type="entry name" value="FERM_C"/>
    <property type="match status" value="1"/>
</dbReference>
<dbReference type="SMART" id="SM01195">
    <property type="entry name" value="FA"/>
    <property type="match status" value="1"/>
</dbReference>
<evidence type="ECO:0000256" key="6">
    <source>
        <dbReference type="SAM" id="MobiDB-lite"/>
    </source>
</evidence>
<dbReference type="PROSITE" id="PS50057">
    <property type="entry name" value="FERM_3"/>
    <property type="match status" value="1"/>
</dbReference>
<evidence type="ECO:0000256" key="5">
    <source>
        <dbReference type="ARBA" id="ARBA00023212"/>
    </source>
</evidence>
<evidence type="ECO:0000313" key="8">
    <source>
        <dbReference type="Ensembl" id="ENSOMYP00000081836.2"/>
    </source>
</evidence>
<keyword evidence="4" id="KW-0009">Actin-binding</keyword>
<dbReference type="InterPro" id="IPR011993">
    <property type="entry name" value="PH-like_dom_sf"/>
</dbReference>